<reference evidence="3" key="1">
    <citation type="submission" date="2023-03" db="EMBL/GenBank/DDBJ databases">
        <title>Chitinimonas shenzhenensis gen. nov., sp. nov., a novel member of family Burkholderiaceae isolated from activated sludge collected in Shen Zhen, China.</title>
        <authorList>
            <person name="Wang X."/>
        </authorList>
    </citation>
    <scope>NUCLEOTIDE SEQUENCE</scope>
    <source>
        <strain evidence="3">DQS-5</strain>
    </source>
</reference>
<keyword evidence="4" id="KW-1185">Reference proteome</keyword>
<dbReference type="InterPro" id="IPR025306">
    <property type="entry name" value="Zn-bnd_dom_prob"/>
</dbReference>
<comment type="caution">
    <text evidence="3">The sequence shown here is derived from an EMBL/GenBank/DDBJ whole genome shotgun (WGS) entry which is preliminary data.</text>
</comment>
<feature type="region of interest" description="Disordered" evidence="1">
    <location>
        <begin position="1"/>
        <end position="24"/>
    </location>
</feature>
<evidence type="ECO:0000259" key="2">
    <source>
        <dbReference type="Pfam" id="PF13451"/>
    </source>
</evidence>
<feature type="region of interest" description="Disordered" evidence="1">
    <location>
        <begin position="113"/>
        <end position="134"/>
    </location>
</feature>
<dbReference type="Proteomes" id="UP001172778">
    <property type="component" value="Unassembled WGS sequence"/>
</dbReference>
<proteinExistence type="predicted"/>
<evidence type="ECO:0000256" key="1">
    <source>
        <dbReference type="SAM" id="MobiDB-lite"/>
    </source>
</evidence>
<gene>
    <name evidence="3" type="ORF">PZA18_09980</name>
</gene>
<accession>A0ABT7DWM0</accession>
<dbReference type="RefSeq" id="WP_284100690.1">
    <property type="nucleotide sequence ID" value="NZ_JARRAF010000009.1"/>
</dbReference>
<organism evidence="3 4">
    <name type="scientific">Parachitinimonas caeni</name>
    <dbReference type="NCBI Taxonomy" id="3031301"/>
    <lineage>
        <taxon>Bacteria</taxon>
        <taxon>Pseudomonadati</taxon>
        <taxon>Pseudomonadota</taxon>
        <taxon>Betaproteobacteria</taxon>
        <taxon>Neisseriales</taxon>
        <taxon>Chitinibacteraceae</taxon>
        <taxon>Parachitinimonas</taxon>
    </lineage>
</organism>
<evidence type="ECO:0000313" key="4">
    <source>
        <dbReference type="Proteomes" id="UP001172778"/>
    </source>
</evidence>
<dbReference type="Pfam" id="PF13451">
    <property type="entry name" value="zf_Tbcl"/>
    <property type="match status" value="1"/>
</dbReference>
<sequence length="134" mass="15612">MLSNKQKRAQLQQKRAQRRDKQKADVQAALRVESMQRPKQSIAVQRGRLGRYCSYDEPRFVARGWYEDLPFVCRDCGKQEVWTARQQQWWYEEVKGSVWATAVRCRACRLARKGPCPAPASSPEKPVADQTTQR</sequence>
<dbReference type="EMBL" id="JARRAF010000009">
    <property type="protein sequence ID" value="MDK2124379.1"/>
    <property type="molecule type" value="Genomic_DNA"/>
</dbReference>
<name>A0ABT7DWM0_9NEIS</name>
<protein>
    <submittedName>
        <fullName evidence="3">Zinc-ribbon domain containing protein</fullName>
    </submittedName>
</protein>
<evidence type="ECO:0000313" key="3">
    <source>
        <dbReference type="EMBL" id="MDK2124379.1"/>
    </source>
</evidence>
<feature type="domain" description="Probable zinc-binding" evidence="2">
    <location>
        <begin position="67"/>
        <end position="113"/>
    </location>
</feature>